<dbReference type="EC" id="4.3.2.5" evidence="4"/>
<evidence type="ECO:0000256" key="2">
    <source>
        <dbReference type="PROSITE-ProRule" id="PRU00504"/>
    </source>
</evidence>
<evidence type="ECO:0000313" key="4">
    <source>
        <dbReference type="EMBL" id="CCF84237.1"/>
    </source>
</evidence>
<feature type="transmembrane region" description="Helical" evidence="3">
    <location>
        <begin position="44"/>
        <end position="65"/>
    </location>
</feature>
<gene>
    <name evidence="4" type="ORF">NITHO_3260003</name>
</gene>
<dbReference type="InterPro" id="IPR001258">
    <property type="entry name" value="NHL_repeat"/>
</dbReference>
<dbReference type="PROSITE" id="PS51125">
    <property type="entry name" value="NHL"/>
    <property type="match status" value="3"/>
</dbReference>
<keyword evidence="1" id="KW-0677">Repeat</keyword>
<feature type="repeat" description="NHL" evidence="2">
    <location>
        <begin position="414"/>
        <end position="440"/>
    </location>
</feature>
<evidence type="ECO:0000313" key="5">
    <source>
        <dbReference type="Proteomes" id="UP000004221"/>
    </source>
</evidence>
<keyword evidence="3" id="KW-0812">Transmembrane</keyword>
<proteinExistence type="predicted"/>
<dbReference type="GO" id="GO:0004598">
    <property type="term" value="F:peptidylamidoglycolate lyase activity"/>
    <property type="evidence" value="ECO:0007669"/>
    <property type="project" value="UniProtKB-EC"/>
</dbReference>
<dbReference type="PANTHER" id="PTHR24104:SF25">
    <property type="entry name" value="PROTEIN LIN-41"/>
    <property type="match status" value="1"/>
</dbReference>
<name>I4EHS5_9BACT</name>
<keyword evidence="5" id="KW-1185">Reference proteome</keyword>
<evidence type="ECO:0000256" key="1">
    <source>
        <dbReference type="ARBA" id="ARBA00022737"/>
    </source>
</evidence>
<dbReference type="InterPro" id="IPR011042">
    <property type="entry name" value="6-blade_b-propeller_TolB-like"/>
</dbReference>
<feature type="transmembrane region" description="Helical" evidence="3">
    <location>
        <begin position="12"/>
        <end position="32"/>
    </location>
</feature>
<keyword evidence="4" id="KW-0456">Lyase</keyword>
<comment type="caution">
    <text evidence="4">The sequence shown here is derived from an EMBL/GenBank/DDBJ whole genome shotgun (WGS) entry which is preliminary data.</text>
</comment>
<accession>I4EHS5</accession>
<feature type="repeat" description="NHL" evidence="2">
    <location>
        <begin position="280"/>
        <end position="310"/>
    </location>
</feature>
<protein>
    <submittedName>
        <fullName evidence="4">Putative Peptidylamidoglycolate lyase</fullName>
        <ecNumber evidence="4">4.3.2.5</ecNumber>
    </submittedName>
</protein>
<dbReference type="PANTHER" id="PTHR24104">
    <property type="entry name" value="E3 UBIQUITIN-PROTEIN LIGASE NHLRC1-RELATED"/>
    <property type="match status" value="1"/>
</dbReference>
<organism evidence="4 5">
    <name type="scientific">Nitrolancea hollandica Lb</name>
    <dbReference type="NCBI Taxonomy" id="1129897"/>
    <lineage>
        <taxon>Bacteria</taxon>
        <taxon>Pseudomonadati</taxon>
        <taxon>Thermomicrobiota</taxon>
        <taxon>Thermomicrobia</taxon>
        <taxon>Sphaerobacterales</taxon>
        <taxon>Sphaerobacterineae</taxon>
        <taxon>Sphaerobacteraceae</taxon>
        <taxon>Nitrolancea</taxon>
    </lineage>
</organism>
<dbReference type="Pfam" id="PF01436">
    <property type="entry name" value="NHL"/>
    <property type="match status" value="2"/>
</dbReference>
<sequence>MDKQHAVKWYHHQWAVIIFLLLFWPVGLVLMWRHAPWRRGIKRAVTVLFPGLLVLQIGIGLLALASDGSLRSGSQLRLPSEMETQSAIAEAAPMAALPSSAPMSSAPTVGMVTESAWSGYHDPELGLSLRYPPGWTVTASSGGGSITLTSWEPAEVGHGGLSSGMAKIDIMLDTGSIRLDGQPFSVGIDSYKGVISAGDPSGPANPDRVIRITYDAAGQRWMIAGYFGDPATDTNPLTASFFDIVKTIRHDAMTTAARPSSPLSPGSAFQYKWVDTWSGFVSPQGLAVDSIGNIYVADSGNHTVAKLSPTGEPIYALAYGPEGFRLRVPTDVTPFEIDDQGLVYVADMGNRRIEFFHTSGGPGYSWTMDADFFYPHGIVLDSIGTVFVTSGHSLFQFNPAGEYRGHVALSGDLWGIALDPTGTIYIADFGGSRILKLTSDGTSVTNEWTGFDHPTDVAVDAEGNIFVADSGNNRVVKLSSAGFQLAEWSNVSGNGRLDRPRGIAVDAKGMVYVTDLGGHIHIFAPVN</sequence>
<dbReference type="EMBL" id="CAGS01000253">
    <property type="protein sequence ID" value="CCF84237.1"/>
    <property type="molecule type" value="Genomic_DNA"/>
</dbReference>
<keyword evidence="3" id="KW-1133">Transmembrane helix</keyword>
<dbReference type="Gene3D" id="2.120.10.30">
    <property type="entry name" value="TolB, C-terminal domain"/>
    <property type="match status" value="1"/>
</dbReference>
<dbReference type="GO" id="GO:0008270">
    <property type="term" value="F:zinc ion binding"/>
    <property type="evidence" value="ECO:0007669"/>
    <property type="project" value="UniProtKB-KW"/>
</dbReference>
<feature type="repeat" description="NHL" evidence="2">
    <location>
        <begin position="451"/>
        <end position="481"/>
    </location>
</feature>
<dbReference type="CDD" id="cd05819">
    <property type="entry name" value="NHL"/>
    <property type="match status" value="1"/>
</dbReference>
<reference evidence="4 5" key="1">
    <citation type="journal article" date="2012" name="ISME J.">
        <title>Nitrification expanded: discovery, physiology and genomics of a nitrite-oxidizing bacterium from the phylum Chloroflexi.</title>
        <authorList>
            <person name="Sorokin D.Y."/>
            <person name="Lucker S."/>
            <person name="Vejmelkova D."/>
            <person name="Kostrikina N.A."/>
            <person name="Kleerebezem R."/>
            <person name="Rijpstra W.I."/>
            <person name="Damste J.S."/>
            <person name="Le Paslier D."/>
            <person name="Muyzer G."/>
            <person name="Wagner M."/>
            <person name="van Loosdrecht M.C."/>
            <person name="Daims H."/>
        </authorList>
    </citation>
    <scope>NUCLEOTIDE SEQUENCE [LARGE SCALE GENOMIC DNA]</scope>
    <source>
        <strain evidence="5">none</strain>
    </source>
</reference>
<dbReference type="Proteomes" id="UP000004221">
    <property type="component" value="Unassembled WGS sequence"/>
</dbReference>
<dbReference type="AlphaFoldDB" id="I4EHS5"/>
<dbReference type="InterPro" id="IPR050952">
    <property type="entry name" value="TRIM-NHL_E3_ligases"/>
</dbReference>
<dbReference type="SUPFAM" id="SSF101898">
    <property type="entry name" value="NHL repeat"/>
    <property type="match status" value="1"/>
</dbReference>
<dbReference type="Gene3D" id="2.40.10.500">
    <property type="match status" value="1"/>
</dbReference>
<evidence type="ECO:0000256" key="3">
    <source>
        <dbReference type="SAM" id="Phobius"/>
    </source>
</evidence>
<keyword evidence="3" id="KW-0472">Membrane</keyword>